<dbReference type="PANTHER" id="PTHR10625">
    <property type="entry name" value="HISTONE DEACETYLASE HDAC1-RELATED"/>
    <property type="match status" value="1"/>
</dbReference>
<dbReference type="GO" id="GO:0040029">
    <property type="term" value="P:epigenetic regulation of gene expression"/>
    <property type="evidence" value="ECO:0007669"/>
    <property type="project" value="TreeGrafter"/>
</dbReference>
<dbReference type="PATRIC" id="fig|1581420.6.peg.494"/>
<evidence type="ECO:0000256" key="2">
    <source>
        <dbReference type="ARBA" id="ARBA00005947"/>
    </source>
</evidence>
<evidence type="ECO:0000313" key="8">
    <source>
        <dbReference type="Proteomes" id="UP000053464"/>
    </source>
</evidence>
<protein>
    <submittedName>
        <fullName evidence="7">Acetylpolyamine aminohydrolase</fullName>
    </submittedName>
</protein>
<dbReference type="CDD" id="cd10001">
    <property type="entry name" value="HDAC_classII_APAH"/>
    <property type="match status" value="1"/>
</dbReference>
<keyword evidence="4 7" id="KW-0378">Hydrolase</keyword>
<name>A0A0G9N1B9_9SPHN</name>
<dbReference type="GO" id="GO:0004407">
    <property type="term" value="F:histone deacetylase activity"/>
    <property type="evidence" value="ECO:0007669"/>
    <property type="project" value="TreeGrafter"/>
</dbReference>
<evidence type="ECO:0000313" key="7">
    <source>
        <dbReference type="EMBL" id="KLE35333.1"/>
    </source>
</evidence>
<feature type="domain" description="Histone deacetylase" evidence="6">
    <location>
        <begin position="50"/>
        <end position="331"/>
    </location>
</feature>
<dbReference type="InterPro" id="IPR000286">
    <property type="entry name" value="HDACs"/>
</dbReference>
<dbReference type="InterPro" id="IPR023696">
    <property type="entry name" value="Ureohydrolase_dom_sf"/>
</dbReference>
<reference evidence="7 8" key="1">
    <citation type="submission" date="2015-04" db="EMBL/GenBank/DDBJ databases">
        <title>The draft genome sequence of Erythrobacter luteus KA37.</title>
        <authorList>
            <person name="Zhuang L."/>
            <person name="Liu Y."/>
            <person name="Shao Z."/>
        </authorList>
    </citation>
    <scope>NUCLEOTIDE SEQUENCE [LARGE SCALE GENOMIC DNA]</scope>
    <source>
        <strain evidence="7 8">KA37</strain>
    </source>
</reference>
<comment type="cofactor">
    <cofactor evidence="1">
        <name>Zn(2+)</name>
        <dbReference type="ChEBI" id="CHEBI:29105"/>
    </cofactor>
</comment>
<gene>
    <name evidence="7" type="ORF">AAW00_02465</name>
</gene>
<dbReference type="InterPro" id="IPR037138">
    <property type="entry name" value="His_deacetylse_dom_sf"/>
</dbReference>
<dbReference type="Proteomes" id="UP000053464">
    <property type="component" value="Unassembled WGS sequence"/>
</dbReference>
<dbReference type="GO" id="GO:0046872">
    <property type="term" value="F:metal ion binding"/>
    <property type="evidence" value="ECO:0007669"/>
    <property type="project" value="UniProtKB-KW"/>
</dbReference>
<dbReference type="PRINTS" id="PR01270">
    <property type="entry name" value="HDASUPER"/>
</dbReference>
<comment type="similarity">
    <text evidence="2">Belongs to the histone deacetylase family.</text>
</comment>
<evidence type="ECO:0000256" key="5">
    <source>
        <dbReference type="ARBA" id="ARBA00022833"/>
    </source>
</evidence>
<dbReference type="RefSeq" id="WP_047002735.1">
    <property type="nucleotide sequence ID" value="NZ_LBHB01000001.1"/>
</dbReference>
<keyword evidence="8" id="KW-1185">Reference proteome</keyword>
<dbReference type="SUPFAM" id="SSF52768">
    <property type="entry name" value="Arginase/deacetylase"/>
    <property type="match status" value="1"/>
</dbReference>
<evidence type="ECO:0000256" key="3">
    <source>
        <dbReference type="ARBA" id="ARBA00022723"/>
    </source>
</evidence>
<dbReference type="PANTHER" id="PTHR10625:SF17">
    <property type="entry name" value="HISTONE DEACETYLASE 8"/>
    <property type="match status" value="1"/>
</dbReference>
<comment type="caution">
    <text evidence="7">The sequence shown here is derived from an EMBL/GenBank/DDBJ whole genome shotgun (WGS) entry which is preliminary data.</text>
</comment>
<evidence type="ECO:0000256" key="4">
    <source>
        <dbReference type="ARBA" id="ARBA00022801"/>
    </source>
</evidence>
<dbReference type="AlphaFoldDB" id="A0A0G9N1B9"/>
<sequence>MRIFHCSAQAGHAPRREFHNGDWTEFAETSARVDAMLAAVGPVEEPQDRGLAPILAVHGADYVEFLQTAYAEWRAAGREGDALGYAFPVSRRRPLCLDRIDAKLGRFSADVVTPIAEGTWAATYASAQSALGAVAAVLGGETRAFALTRPPGHHAGADNCGGYCYLNAAAVAAQALADAGRRVAIVDVDYHHGNGTQDIFYERGDVFFASIHADPKTDFPFFWGHADERGLVAGEGATLNLPLARGATWADYAPALDAALTAAIDWGADTLLVSYGADTFEGDPISHFRLTTPDMRRIGAAIAGMRLPVVGIMEGGYAVGALGANLAAFLDGLES</sequence>
<organism evidence="7 8">
    <name type="scientific">Aurantiacibacter luteus</name>
    <dbReference type="NCBI Taxonomy" id="1581420"/>
    <lineage>
        <taxon>Bacteria</taxon>
        <taxon>Pseudomonadati</taxon>
        <taxon>Pseudomonadota</taxon>
        <taxon>Alphaproteobacteria</taxon>
        <taxon>Sphingomonadales</taxon>
        <taxon>Erythrobacteraceae</taxon>
        <taxon>Aurantiacibacter</taxon>
    </lineage>
</organism>
<dbReference type="Gene3D" id="3.40.800.20">
    <property type="entry name" value="Histone deacetylase domain"/>
    <property type="match status" value="1"/>
</dbReference>
<keyword evidence="3" id="KW-0479">Metal-binding</keyword>
<dbReference type="OrthoDB" id="9808367at2"/>
<proteinExistence type="inferred from homology"/>
<dbReference type="EMBL" id="LBHB01000001">
    <property type="protein sequence ID" value="KLE35333.1"/>
    <property type="molecule type" value="Genomic_DNA"/>
</dbReference>
<dbReference type="STRING" id="1581420.AAW00_02465"/>
<dbReference type="GO" id="GO:0016787">
    <property type="term" value="F:hydrolase activity"/>
    <property type="evidence" value="ECO:0007669"/>
    <property type="project" value="UniProtKB-KW"/>
</dbReference>
<accession>A0A0G9N1B9</accession>
<evidence type="ECO:0000256" key="1">
    <source>
        <dbReference type="ARBA" id="ARBA00001947"/>
    </source>
</evidence>
<dbReference type="Pfam" id="PF00850">
    <property type="entry name" value="Hist_deacetyl"/>
    <property type="match status" value="1"/>
</dbReference>
<dbReference type="InterPro" id="IPR023801">
    <property type="entry name" value="His_deacetylse_dom"/>
</dbReference>
<evidence type="ECO:0000259" key="6">
    <source>
        <dbReference type="Pfam" id="PF00850"/>
    </source>
</evidence>
<keyword evidence="5" id="KW-0862">Zinc</keyword>